<dbReference type="AlphaFoldDB" id="A0A6H1ZZ88"/>
<evidence type="ECO:0000313" key="2">
    <source>
        <dbReference type="EMBL" id="QJA52772.1"/>
    </source>
</evidence>
<gene>
    <name evidence="2" type="ORF">TM448A03010_0004</name>
</gene>
<reference evidence="2" key="1">
    <citation type="submission" date="2020-03" db="EMBL/GenBank/DDBJ databases">
        <title>The deep terrestrial virosphere.</title>
        <authorList>
            <person name="Holmfeldt K."/>
            <person name="Nilsson E."/>
            <person name="Simone D."/>
            <person name="Lopez-Fernandez M."/>
            <person name="Wu X."/>
            <person name="de Brujin I."/>
            <person name="Lundin D."/>
            <person name="Andersson A."/>
            <person name="Bertilsson S."/>
            <person name="Dopson M."/>
        </authorList>
    </citation>
    <scope>NUCLEOTIDE SEQUENCE</scope>
    <source>
        <strain evidence="2">TM448A03010</strain>
    </source>
</reference>
<feature type="region of interest" description="Disordered" evidence="1">
    <location>
        <begin position="1"/>
        <end position="25"/>
    </location>
</feature>
<organism evidence="2">
    <name type="scientific">viral metagenome</name>
    <dbReference type="NCBI Taxonomy" id="1070528"/>
    <lineage>
        <taxon>unclassified sequences</taxon>
        <taxon>metagenomes</taxon>
        <taxon>organismal metagenomes</taxon>
    </lineage>
</organism>
<evidence type="ECO:0000256" key="1">
    <source>
        <dbReference type="SAM" id="MobiDB-lite"/>
    </source>
</evidence>
<sequence length="77" mass="8767">MPLTPKGKKIKAAMMKPKKQTEHRPFSDPLEKRWIIWGLNGEKIDIVADKAFQDNGILALYNKNGKVGVFKEFRAAL</sequence>
<accession>A0A6H1ZZ88</accession>
<proteinExistence type="predicted"/>
<protein>
    <submittedName>
        <fullName evidence="2">Uncharacterized protein</fullName>
    </submittedName>
</protein>
<feature type="compositionally biased region" description="Basic residues" evidence="1">
    <location>
        <begin position="1"/>
        <end position="11"/>
    </location>
</feature>
<dbReference type="EMBL" id="MT144367">
    <property type="protein sequence ID" value="QJA52772.1"/>
    <property type="molecule type" value="Genomic_DNA"/>
</dbReference>
<name>A0A6H1ZZ88_9ZZZZ</name>